<protein>
    <recommendedName>
        <fullName evidence="4">Myb-like domain-containing protein</fullName>
    </recommendedName>
</protein>
<accession>A0AAW1WM43</accession>
<dbReference type="InterPro" id="IPR001005">
    <property type="entry name" value="SANT/Myb"/>
</dbReference>
<keyword evidence="3" id="KW-1185">Reference proteome</keyword>
<dbReference type="CDD" id="cd00167">
    <property type="entry name" value="SANT"/>
    <property type="match status" value="1"/>
</dbReference>
<feature type="compositionally biased region" description="Polar residues" evidence="1">
    <location>
        <begin position="426"/>
        <end position="436"/>
    </location>
</feature>
<evidence type="ECO:0000313" key="3">
    <source>
        <dbReference type="Proteomes" id="UP001457282"/>
    </source>
</evidence>
<feature type="compositionally biased region" description="Polar residues" evidence="1">
    <location>
        <begin position="448"/>
        <end position="459"/>
    </location>
</feature>
<dbReference type="EMBL" id="JBEDUW010000006">
    <property type="protein sequence ID" value="KAK9924966.1"/>
    <property type="molecule type" value="Genomic_DNA"/>
</dbReference>
<evidence type="ECO:0000256" key="1">
    <source>
        <dbReference type="SAM" id="MobiDB-lite"/>
    </source>
</evidence>
<dbReference type="PANTHER" id="PTHR46872:SF4">
    <property type="entry name" value="MYB-LIKE DOMAIN-CONTAINING PROTEIN"/>
    <property type="match status" value="1"/>
</dbReference>
<dbReference type="Proteomes" id="UP001457282">
    <property type="component" value="Unassembled WGS sequence"/>
</dbReference>
<proteinExistence type="predicted"/>
<feature type="region of interest" description="Disordered" evidence="1">
    <location>
        <begin position="331"/>
        <end position="358"/>
    </location>
</feature>
<feature type="region of interest" description="Disordered" evidence="1">
    <location>
        <begin position="404"/>
        <end position="459"/>
    </location>
</feature>
<gene>
    <name evidence="2" type="ORF">M0R45_033307</name>
</gene>
<sequence>MINKRPFGDEGSFEVACKHPRHLEHANEPAPYVDVFHFSDASQKFQTPDGEADGSCKFQDEGRSATARDMATEVSNETYKELETGASASGSMGKLLWVNSSIFEANVRSESDAHLSLFPEFFGPVNQLRALLHSDKICSSPVNYSPHNLVSIGPEHQAYVPEWGHEGSHTSDNLANLGPQHEGSNALGVDEEKLMGTCVISMPDLEASANFCCEDVGARNICMCADSGSVRCVRQHVTEAREKLREDLGQKLFEELGFYEMGEEVAEKWSEEEEHVFHDVVLSNPASLGKNFWHNLLVAFPSRTHKDLVSYYFNVFMLRKRAEQNRFESLKIDSDDDELQKSEFGMGGDNEEPGVESPTNLDACAYNQEDHLYNGQEHIEDADDIDSFDEGAVVVCKGINDDHGGDIDDGSGSSHAGNSPGDCGGTSDSLLSSKIPDNNREDYDIQDDSCTSYEYEQDI</sequence>
<dbReference type="AlphaFoldDB" id="A0AAW1WM43"/>
<evidence type="ECO:0008006" key="4">
    <source>
        <dbReference type="Google" id="ProtNLM"/>
    </source>
</evidence>
<name>A0AAW1WM43_RUBAR</name>
<reference evidence="2 3" key="1">
    <citation type="journal article" date="2023" name="G3 (Bethesda)">
        <title>A chromosome-length genome assembly and annotation of blackberry (Rubus argutus, cv. 'Hillquist').</title>
        <authorList>
            <person name="Bruna T."/>
            <person name="Aryal R."/>
            <person name="Dudchenko O."/>
            <person name="Sargent D.J."/>
            <person name="Mead D."/>
            <person name="Buti M."/>
            <person name="Cavallini A."/>
            <person name="Hytonen T."/>
            <person name="Andres J."/>
            <person name="Pham M."/>
            <person name="Weisz D."/>
            <person name="Mascagni F."/>
            <person name="Usai G."/>
            <person name="Natali L."/>
            <person name="Bassil N."/>
            <person name="Fernandez G.E."/>
            <person name="Lomsadze A."/>
            <person name="Armour M."/>
            <person name="Olukolu B."/>
            <person name="Poorten T."/>
            <person name="Britton C."/>
            <person name="Davik J."/>
            <person name="Ashrafi H."/>
            <person name="Aiden E.L."/>
            <person name="Borodovsky M."/>
            <person name="Worthington M."/>
        </authorList>
    </citation>
    <scope>NUCLEOTIDE SEQUENCE [LARGE SCALE GENOMIC DNA]</scope>
    <source>
        <strain evidence="2">PI 553951</strain>
    </source>
</reference>
<dbReference type="PANTHER" id="PTHR46872">
    <property type="entry name" value="DNA BINDING PROTEIN"/>
    <property type="match status" value="1"/>
</dbReference>
<evidence type="ECO:0000313" key="2">
    <source>
        <dbReference type="EMBL" id="KAK9924966.1"/>
    </source>
</evidence>
<comment type="caution">
    <text evidence="2">The sequence shown here is derived from an EMBL/GenBank/DDBJ whole genome shotgun (WGS) entry which is preliminary data.</text>
</comment>
<organism evidence="2 3">
    <name type="scientific">Rubus argutus</name>
    <name type="common">Southern blackberry</name>
    <dbReference type="NCBI Taxonomy" id="59490"/>
    <lineage>
        <taxon>Eukaryota</taxon>
        <taxon>Viridiplantae</taxon>
        <taxon>Streptophyta</taxon>
        <taxon>Embryophyta</taxon>
        <taxon>Tracheophyta</taxon>
        <taxon>Spermatophyta</taxon>
        <taxon>Magnoliopsida</taxon>
        <taxon>eudicotyledons</taxon>
        <taxon>Gunneridae</taxon>
        <taxon>Pentapetalae</taxon>
        <taxon>rosids</taxon>
        <taxon>fabids</taxon>
        <taxon>Rosales</taxon>
        <taxon>Rosaceae</taxon>
        <taxon>Rosoideae</taxon>
        <taxon>Rosoideae incertae sedis</taxon>
        <taxon>Rubus</taxon>
    </lineage>
</organism>